<comment type="caution">
    <text evidence="5">The sequence shown here is derived from an EMBL/GenBank/DDBJ whole genome shotgun (WGS) entry which is preliminary data.</text>
</comment>
<dbReference type="Gene3D" id="3.40.640.10">
    <property type="entry name" value="Type I PLP-dependent aspartate aminotransferase-like (Major domain)"/>
    <property type="match status" value="1"/>
</dbReference>
<dbReference type="GO" id="GO:0005737">
    <property type="term" value="C:cytoplasm"/>
    <property type="evidence" value="ECO:0007669"/>
    <property type="project" value="TreeGrafter"/>
</dbReference>
<evidence type="ECO:0000256" key="4">
    <source>
        <dbReference type="RuleBase" id="RU362118"/>
    </source>
</evidence>
<evidence type="ECO:0000256" key="2">
    <source>
        <dbReference type="ARBA" id="ARBA00022898"/>
    </source>
</evidence>
<accession>A0A318SAF0</accession>
<dbReference type="InterPro" id="IPR015422">
    <property type="entry name" value="PyrdxlP-dep_Trfase_small"/>
</dbReference>
<dbReference type="FunFam" id="3.40.640.10:FF:000046">
    <property type="entry name" value="Cystathionine gamma-lyase"/>
    <property type="match status" value="1"/>
</dbReference>
<dbReference type="OrthoDB" id="54490at2"/>
<sequence>MKELDLSTLAARAGEIAPEDGNRALIEPIHQTTVYTFDDLDHLERFQSGSERGHIYYRNGNPNRDTLERALAALEGTQDAMTAASGMAAISAVFLALVKPGERILADNRVYGVTYSLLAEELPKLGIHTDWVDANDLDAVRAAMTPDTKLVHAESLTNPLVTVADVPRLAQIAHEGGALLSIDNTFASPAVLKPASLGADVVTHSVSKYLNGHSTALGGVILGSGEIVAKCRAHLTRYGGTMSAFDAWMTLQGVKTLGLRMRAHSGNASAVADVLENHPRVKAVYYPGLTSHPQFDLAHDLMPNGFGGMMALEVEDAPAFVRALKGKIPLAPSLADVATTLSYPWGTSHRALPEQRRMELGITPGLLRLSVGIEEIGDLLDDLEGALV</sequence>
<evidence type="ECO:0000313" key="5">
    <source>
        <dbReference type="EMBL" id="PYE56329.1"/>
    </source>
</evidence>
<reference evidence="5 6" key="1">
    <citation type="submission" date="2018-06" db="EMBL/GenBank/DDBJ databases">
        <title>Genomic Encyclopedia of Type Strains, Phase IV (KMG-IV): sequencing the most valuable type-strain genomes for metagenomic binning, comparative biology and taxonomic classification.</title>
        <authorList>
            <person name="Goeker M."/>
        </authorList>
    </citation>
    <scope>NUCLEOTIDE SEQUENCE [LARGE SCALE GENOMIC DNA]</scope>
    <source>
        <strain evidence="5 6">DSM 18048</strain>
    </source>
</reference>
<name>A0A318SAF0_9DEIO</name>
<dbReference type="AlphaFoldDB" id="A0A318SAF0"/>
<dbReference type="Proteomes" id="UP000248326">
    <property type="component" value="Unassembled WGS sequence"/>
</dbReference>
<keyword evidence="6" id="KW-1185">Reference proteome</keyword>
<dbReference type="GO" id="GO:0019346">
    <property type="term" value="P:transsulfuration"/>
    <property type="evidence" value="ECO:0007669"/>
    <property type="project" value="InterPro"/>
</dbReference>
<dbReference type="PANTHER" id="PTHR11808">
    <property type="entry name" value="TRANS-SULFURATION ENZYME FAMILY MEMBER"/>
    <property type="match status" value="1"/>
</dbReference>
<dbReference type="GO" id="GO:0016846">
    <property type="term" value="F:carbon-sulfur lyase activity"/>
    <property type="evidence" value="ECO:0007669"/>
    <property type="project" value="TreeGrafter"/>
</dbReference>
<dbReference type="EMBL" id="QJSX01000001">
    <property type="protein sequence ID" value="PYE56329.1"/>
    <property type="molecule type" value="Genomic_DNA"/>
</dbReference>
<feature type="modified residue" description="N6-(pyridoxal phosphate)lysine" evidence="3">
    <location>
        <position position="208"/>
    </location>
</feature>
<protein>
    <submittedName>
        <fullName evidence="5">Cystathionine gamma-synthase</fullName>
    </submittedName>
</protein>
<dbReference type="CDD" id="cd00614">
    <property type="entry name" value="CGS_like"/>
    <property type="match status" value="1"/>
</dbReference>
<dbReference type="PIRSF" id="PIRSF001434">
    <property type="entry name" value="CGS"/>
    <property type="match status" value="1"/>
</dbReference>
<evidence type="ECO:0000313" key="6">
    <source>
        <dbReference type="Proteomes" id="UP000248326"/>
    </source>
</evidence>
<dbReference type="InterPro" id="IPR000277">
    <property type="entry name" value="Cys/Met-Metab_PyrdxlP-dep_enz"/>
</dbReference>
<dbReference type="GO" id="GO:0030170">
    <property type="term" value="F:pyridoxal phosphate binding"/>
    <property type="evidence" value="ECO:0007669"/>
    <property type="project" value="InterPro"/>
</dbReference>
<dbReference type="SUPFAM" id="SSF53383">
    <property type="entry name" value="PLP-dependent transferases"/>
    <property type="match status" value="1"/>
</dbReference>
<comment type="similarity">
    <text evidence="4">Belongs to the trans-sulfuration enzymes family.</text>
</comment>
<evidence type="ECO:0000256" key="3">
    <source>
        <dbReference type="PIRSR" id="PIRSR001434-2"/>
    </source>
</evidence>
<evidence type="ECO:0000256" key="1">
    <source>
        <dbReference type="ARBA" id="ARBA00001933"/>
    </source>
</evidence>
<comment type="cofactor">
    <cofactor evidence="1 4">
        <name>pyridoxal 5'-phosphate</name>
        <dbReference type="ChEBI" id="CHEBI:597326"/>
    </cofactor>
</comment>
<dbReference type="InterPro" id="IPR015424">
    <property type="entry name" value="PyrdxlP-dep_Trfase"/>
</dbReference>
<gene>
    <name evidence="5" type="ORF">DES52_101133</name>
</gene>
<dbReference type="Gene3D" id="3.90.1150.10">
    <property type="entry name" value="Aspartate Aminotransferase, domain 1"/>
    <property type="match status" value="1"/>
</dbReference>
<proteinExistence type="inferred from homology"/>
<organism evidence="5 6">
    <name type="scientific">Deinococcus yavapaiensis KR-236</name>
    <dbReference type="NCBI Taxonomy" id="694435"/>
    <lineage>
        <taxon>Bacteria</taxon>
        <taxon>Thermotogati</taxon>
        <taxon>Deinococcota</taxon>
        <taxon>Deinococci</taxon>
        <taxon>Deinococcales</taxon>
        <taxon>Deinococcaceae</taxon>
        <taxon>Deinococcus</taxon>
    </lineage>
</organism>
<dbReference type="Pfam" id="PF01053">
    <property type="entry name" value="Cys_Met_Meta_PP"/>
    <property type="match status" value="1"/>
</dbReference>
<dbReference type="InterPro" id="IPR015421">
    <property type="entry name" value="PyrdxlP-dep_Trfase_major"/>
</dbReference>
<dbReference type="RefSeq" id="WP_110884835.1">
    <property type="nucleotide sequence ID" value="NZ_QJSX01000001.1"/>
</dbReference>
<keyword evidence="2 3" id="KW-0663">Pyridoxal phosphate</keyword>